<name>A0A6P0E7H6_XANPE</name>
<keyword evidence="1" id="KW-1188">Viral release from host cell</keyword>
<accession>A0A6P0E7H6</accession>
<reference evidence="3 4" key="1">
    <citation type="submission" date="2019-11" db="EMBL/GenBank/DDBJ databases">
        <title>Genome-resolved metagenomics to study the prevalence of co-infection and intraspecific heterogeneity among plant pathogen metapopulations.</title>
        <authorList>
            <person name="Newberry E."/>
            <person name="Bhandari R."/>
            <person name="Kemble J."/>
            <person name="Sikora E."/>
            <person name="Potnis N."/>
        </authorList>
    </citation>
    <scope>NUCLEOTIDE SEQUENCE [LARGE SCALE GENOMIC DNA]</scope>
    <source>
        <strain evidence="3">Xp_Tom_Tuscaloosa_18b</strain>
    </source>
</reference>
<comment type="caution">
    <text evidence="3">The sequence shown here is derived from an EMBL/GenBank/DDBJ whole genome shotgun (WGS) entry which is preliminary data.</text>
</comment>
<dbReference type="Gene3D" id="3.30.420.240">
    <property type="match status" value="1"/>
</dbReference>
<dbReference type="InterPro" id="IPR006517">
    <property type="entry name" value="Phage_terminase_lsu-like_C"/>
</dbReference>
<organism evidence="3 4">
    <name type="scientific">Xanthomonas perforans</name>
    <dbReference type="NCBI Taxonomy" id="442694"/>
    <lineage>
        <taxon>Bacteria</taxon>
        <taxon>Pseudomonadati</taxon>
        <taxon>Pseudomonadota</taxon>
        <taxon>Gammaproteobacteria</taxon>
        <taxon>Lysobacterales</taxon>
        <taxon>Lysobacteraceae</taxon>
        <taxon>Xanthomonas</taxon>
    </lineage>
</organism>
<evidence type="ECO:0000313" key="4">
    <source>
        <dbReference type="Proteomes" id="UP000471082"/>
    </source>
</evidence>
<protein>
    <submittedName>
        <fullName evidence="3">Phage terminase large subunit</fullName>
    </submittedName>
</protein>
<dbReference type="Pfam" id="PF17289">
    <property type="entry name" value="Terminase_6C"/>
    <property type="match status" value="1"/>
</dbReference>
<sequence length="487" mass="53609">MSGDLATVDPIKVLIIAARTNFAAFISAVHRPRFVHSYFSFEVCKAVDQFVEDVIEGRRPVLDLTAPPQMGKSSLVSRCLPGYLIGRLGPVLGQCRIALSSYALSRAKANARDARAILLEPIFREIFPHATMIGFKGQNTADYFDHPFGFVKAQGAGGSLTGFSIDVGLNDDLTANAQDALSQTVQDGLDSWYDGVFTTRLQQRSGQVNIGTPWSAHDIMGRIKTKHEGKPNYKRLSFPAINRPDILGYDPDMPEGSLVPQLHSEEKLMEIKATMAEGWFAAMYQQMPLAALGAIYGADHVRYYRRADLPRQFVQKIISCDTAFRDDKGSDYVFAGVWGKAADGKVYLIDYRRERLSFTRTAEAIMALKANNPGTTKVYIEQASNGHAIIDMLSKHTPGVIGVPPLGSKVARASAVSWVWEQNLVWLPHPEDVPAVKALVAEALAFPDVRNDDFCDGMALALQQLCLRDPISSMITTDILRMAGRRG</sequence>
<gene>
    <name evidence="3" type="primary">terL</name>
    <name evidence="3" type="ORF">G3W61_21525</name>
</gene>
<evidence type="ECO:0000313" key="3">
    <source>
        <dbReference type="EMBL" id="NEL78793.1"/>
    </source>
</evidence>
<evidence type="ECO:0000259" key="2">
    <source>
        <dbReference type="Pfam" id="PF17289"/>
    </source>
</evidence>
<feature type="domain" description="Terminase large subunit gp17-like C-terminal" evidence="2">
    <location>
        <begin position="319"/>
        <end position="463"/>
    </location>
</feature>
<evidence type="ECO:0000256" key="1">
    <source>
        <dbReference type="ARBA" id="ARBA00022612"/>
    </source>
</evidence>
<proteinExistence type="predicted"/>
<dbReference type="NCBIfam" id="TIGR01630">
    <property type="entry name" value="psiM2_ORF9"/>
    <property type="match status" value="1"/>
</dbReference>
<dbReference type="InterPro" id="IPR035421">
    <property type="entry name" value="Terminase_6C"/>
</dbReference>
<dbReference type="EMBL" id="JAAGYU010000195">
    <property type="protein sequence ID" value="NEL78793.1"/>
    <property type="molecule type" value="Genomic_DNA"/>
</dbReference>
<dbReference type="Proteomes" id="UP000471082">
    <property type="component" value="Unassembled WGS sequence"/>
</dbReference>
<dbReference type="AlphaFoldDB" id="A0A6P0E7H6"/>